<dbReference type="AlphaFoldDB" id="A0A916RS20"/>
<proteinExistence type="predicted"/>
<dbReference type="PANTHER" id="PTHR43617:SF22">
    <property type="entry name" value="L-AMINO ACID N-ACETYLTRANSFERASE AAAT"/>
    <property type="match status" value="1"/>
</dbReference>
<sequence>MRYIPWQIERLDELVTLWNKELKESLPMRTELFQQNSFLDKNISYEGSRIVINDDDKVIGFIVVKLLKEETEVKMRNDVAWIQALLVDSAYRNKGIGTELLKHAEAIIKQREANLICLGRDLYHYLPGIPKEEQQTRAWFEKRGYEHDQSNVDLTRYYHPSEEIYWPSKPEAEFTILLESEKEKLLDFLHRCFPGRWEHEAIQYFEKGGTGREFVVLKEKGEIIGFCRINDANSPIIMGNMNWSALFDANVGGVGPLGVDAEKRKKGYGLAIVQAGIAFLRDRGVNQVVIDWTGLIEFYQKLGYEVWKRYEGYRKEI</sequence>
<feature type="domain" description="N-acetyltransferase" evidence="1">
    <location>
        <begin position="1"/>
        <end position="171"/>
    </location>
</feature>
<feature type="domain" description="N-acetyltransferase" evidence="1">
    <location>
        <begin position="172"/>
        <end position="317"/>
    </location>
</feature>
<organism evidence="2 3">
    <name type="scientific">Ornithinibacillus halotolerans</name>
    <dbReference type="NCBI Taxonomy" id="1274357"/>
    <lineage>
        <taxon>Bacteria</taxon>
        <taxon>Bacillati</taxon>
        <taxon>Bacillota</taxon>
        <taxon>Bacilli</taxon>
        <taxon>Bacillales</taxon>
        <taxon>Bacillaceae</taxon>
        <taxon>Ornithinibacillus</taxon>
    </lineage>
</organism>
<dbReference type="PANTHER" id="PTHR43617">
    <property type="entry name" value="L-AMINO ACID N-ACETYLTRANSFERASE"/>
    <property type="match status" value="1"/>
</dbReference>
<accession>A0A916RS20</accession>
<reference evidence="2" key="2">
    <citation type="submission" date="2020-09" db="EMBL/GenBank/DDBJ databases">
        <authorList>
            <person name="Sun Q."/>
            <person name="Zhou Y."/>
        </authorList>
    </citation>
    <scope>NUCLEOTIDE SEQUENCE</scope>
    <source>
        <strain evidence="2">CGMCC 1.12408</strain>
    </source>
</reference>
<dbReference type="PROSITE" id="PS51186">
    <property type="entry name" value="GNAT"/>
    <property type="match status" value="2"/>
</dbReference>
<dbReference type="InterPro" id="IPR016181">
    <property type="entry name" value="Acyl_CoA_acyltransferase"/>
</dbReference>
<reference evidence="2" key="1">
    <citation type="journal article" date="2014" name="Int. J. Syst. Evol. Microbiol.">
        <title>Complete genome sequence of Corynebacterium casei LMG S-19264T (=DSM 44701T), isolated from a smear-ripened cheese.</title>
        <authorList>
            <consortium name="US DOE Joint Genome Institute (JGI-PGF)"/>
            <person name="Walter F."/>
            <person name="Albersmeier A."/>
            <person name="Kalinowski J."/>
            <person name="Ruckert C."/>
        </authorList>
    </citation>
    <scope>NUCLEOTIDE SEQUENCE</scope>
    <source>
        <strain evidence="2">CGMCC 1.12408</strain>
    </source>
</reference>
<comment type="caution">
    <text evidence="2">The sequence shown here is derived from an EMBL/GenBank/DDBJ whole genome shotgun (WGS) entry which is preliminary data.</text>
</comment>
<dbReference type="Proteomes" id="UP000613512">
    <property type="component" value="Unassembled WGS sequence"/>
</dbReference>
<dbReference type="InterPro" id="IPR050276">
    <property type="entry name" value="MshD_Acetyltransferase"/>
</dbReference>
<dbReference type="GO" id="GO:0016747">
    <property type="term" value="F:acyltransferase activity, transferring groups other than amino-acyl groups"/>
    <property type="evidence" value="ECO:0007669"/>
    <property type="project" value="InterPro"/>
</dbReference>
<dbReference type="Gene3D" id="3.40.630.30">
    <property type="match status" value="2"/>
</dbReference>
<evidence type="ECO:0000313" key="3">
    <source>
        <dbReference type="Proteomes" id="UP000613512"/>
    </source>
</evidence>
<dbReference type="Pfam" id="PF00583">
    <property type="entry name" value="Acetyltransf_1"/>
    <property type="match status" value="2"/>
</dbReference>
<protein>
    <submittedName>
        <fullName evidence="2">Acetyltransferase</fullName>
    </submittedName>
</protein>
<keyword evidence="3" id="KW-1185">Reference proteome</keyword>
<evidence type="ECO:0000313" key="2">
    <source>
        <dbReference type="EMBL" id="GGA66734.1"/>
    </source>
</evidence>
<dbReference type="InterPro" id="IPR000182">
    <property type="entry name" value="GNAT_dom"/>
</dbReference>
<dbReference type="SUPFAM" id="SSF55729">
    <property type="entry name" value="Acyl-CoA N-acyltransferases (Nat)"/>
    <property type="match status" value="2"/>
</dbReference>
<dbReference type="EMBL" id="BMEY01000003">
    <property type="protein sequence ID" value="GGA66734.1"/>
    <property type="molecule type" value="Genomic_DNA"/>
</dbReference>
<gene>
    <name evidence="2" type="ORF">GCM10008025_08260</name>
</gene>
<evidence type="ECO:0000259" key="1">
    <source>
        <dbReference type="PROSITE" id="PS51186"/>
    </source>
</evidence>
<dbReference type="CDD" id="cd04301">
    <property type="entry name" value="NAT_SF"/>
    <property type="match status" value="2"/>
</dbReference>
<dbReference type="RefSeq" id="WP_229740640.1">
    <property type="nucleotide sequence ID" value="NZ_BMEY01000003.1"/>
</dbReference>
<name>A0A916RS20_9BACI</name>